<keyword evidence="3" id="KW-0812">Transmembrane</keyword>
<dbReference type="AlphaFoldDB" id="A0A7I8VZ41"/>
<evidence type="ECO:0000313" key="5">
    <source>
        <dbReference type="Proteomes" id="UP000549394"/>
    </source>
</evidence>
<dbReference type="EMBL" id="CAJFCJ010000014">
    <property type="protein sequence ID" value="CAD5121153.1"/>
    <property type="molecule type" value="Genomic_DNA"/>
</dbReference>
<dbReference type="Pfam" id="PF00106">
    <property type="entry name" value="adh_short"/>
    <property type="match status" value="1"/>
</dbReference>
<keyword evidence="3" id="KW-0472">Membrane</keyword>
<protein>
    <submittedName>
        <fullName evidence="4">DgyrCDS9691</fullName>
    </submittedName>
</protein>
<dbReference type="OrthoDB" id="6422490at2759"/>
<comment type="similarity">
    <text evidence="2">Belongs to the short-chain dehydrogenases/reductases (SDR) family.</text>
</comment>
<proteinExistence type="inferred from homology"/>
<evidence type="ECO:0000256" key="2">
    <source>
        <dbReference type="RuleBase" id="RU000363"/>
    </source>
</evidence>
<dbReference type="GO" id="GO:0008202">
    <property type="term" value="P:steroid metabolic process"/>
    <property type="evidence" value="ECO:0007669"/>
    <property type="project" value="TreeGrafter"/>
</dbReference>
<evidence type="ECO:0000256" key="1">
    <source>
        <dbReference type="ARBA" id="ARBA00023002"/>
    </source>
</evidence>
<evidence type="ECO:0000256" key="3">
    <source>
        <dbReference type="SAM" id="Phobius"/>
    </source>
</evidence>
<keyword evidence="3" id="KW-1133">Transmembrane helix</keyword>
<sequence length="339" mass="38409">MLCVWQFVNSNMMNEALFLLSLSLACIGLYGIIRRVERWFRSGYIKNFKNKHVLITGCDSGFGYMLAKRLDKLGMPVTATCLTEEGCERLESECSARLKAISLDVTNEEDVNDLKECLEYELREKGLYALVNNAGVSQPRVVAEVYWSKRGDIREVMDVNSTAMANITSKFLPLLSRANGRVINMTSASMRLPNPIGVTIAYVVSKAAASAFSDAFRILMKLDKRNVSLHIIEPGMYKTSVMDIERITKAYERGIERIPDSFKLKKTFEKHSANIIRSLREKFNNSASSNLDEVIDYYEHAILSKYPKKRYNKLGEPSVVLSYFPSIITDNILSKPALY</sequence>
<dbReference type="PROSITE" id="PS00061">
    <property type="entry name" value="ADH_SHORT"/>
    <property type="match status" value="1"/>
</dbReference>
<name>A0A7I8VZ41_9ANNE</name>
<comment type="caution">
    <text evidence="4">The sequence shown here is derived from an EMBL/GenBank/DDBJ whole genome shotgun (WGS) entry which is preliminary data.</text>
</comment>
<feature type="transmembrane region" description="Helical" evidence="3">
    <location>
        <begin position="16"/>
        <end position="33"/>
    </location>
</feature>
<dbReference type="PRINTS" id="PR00081">
    <property type="entry name" value="GDHRDH"/>
</dbReference>
<dbReference type="InterPro" id="IPR002347">
    <property type="entry name" value="SDR_fam"/>
</dbReference>
<evidence type="ECO:0000313" key="4">
    <source>
        <dbReference type="EMBL" id="CAD5121153.1"/>
    </source>
</evidence>
<dbReference type="Gene3D" id="3.40.50.720">
    <property type="entry name" value="NAD(P)-binding Rossmann-like Domain"/>
    <property type="match status" value="1"/>
</dbReference>
<dbReference type="SUPFAM" id="SSF51735">
    <property type="entry name" value="NAD(P)-binding Rossmann-fold domains"/>
    <property type="match status" value="1"/>
</dbReference>
<dbReference type="PANTHER" id="PTHR43313">
    <property type="entry name" value="SHORT-CHAIN DEHYDROGENASE/REDUCTASE FAMILY 9C"/>
    <property type="match status" value="1"/>
</dbReference>
<dbReference type="GO" id="GO:0016491">
    <property type="term" value="F:oxidoreductase activity"/>
    <property type="evidence" value="ECO:0007669"/>
    <property type="project" value="UniProtKB-KW"/>
</dbReference>
<keyword evidence="5" id="KW-1185">Reference proteome</keyword>
<dbReference type="InterPro" id="IPR020904">
    <property type="entry name" value="Sc_DH/Rdtase_CS"/>
</dbReference>
<dbReference type="InterPro" id="IPR036291">
    <property type="entry name" value="NAD(P)-bd_dom_sf"/>
</dbReference>
<accession>A0A7I8VZ41</accession>
<reference evidence="4 5" key="1">
    <citation type="submission" date="2020-08" db="EMBL/GenBank/DDBJ databases">
        <authorList>
            <person name="Hejnol A."/>
        </authorList>
    </citation>
    <scope>NUCLEOTIDE SEQUENCE [LARGE SCALE GENOMIC DNA]</scope>
</reference>
<dbReference type="PRINTS" id="PR00080">
    <property type="entry name" value="SDRFAMILY"/>
</dbReference>
<gene>
    <name evidence="4" type="ORF">DGYR_LOCUS9144</name>
</gene>
<keyword evidence="1" id="KW-0560">Oxidoreductase</keyword>
<organism evidence="4 5">
    <name type="scientific">Dimorphilus gyrociliatus</name>
    <dbReference type="NCBI Taxonomy" id="2664684"/>
    <lineage>
        <taxon>Eukaryota</taxon>
        <taxon>Metazoa</taxon>
        <taxon>Spiralia</taxon>
        <taxon>Lophotrochozoa</taxon>
        <taxon>Annelida</taxon>
        <taxon>Polychaeta</taxon>
        <taxon>Polychaeta incertae sedis</taxon>
        <taxon>Dinophilidae</taxon>
        <taxon>Dimorphilus</taxon>
    </lineage>
</organism>
<dbReference type="Proteomes" id="UP000549394">
    <property type="component" value="Unassembled WGS sequence"/>
</dbReference>
<dbReference type="PANTHER" id="PTHR43313:SF50">
    <property type="entry name" value="GH26015P"/>
    <property type="match status" value="1"/>
</dbReference>